<gene>
    <name evidence="5" type="ORF">SAMN06296028_10625</name>
</gene>
<evidence type="ECO:0000256" key="1">
    <source>
        <dbReference type="ARBA" id="ARBA00022723"/>
    </source>
</evidence>
<evidence type="ECO:0000313" key="6">
    <source>
        <dbReference type="Proteomes" id="UP000192929"/>
    </source>
</evidence>
<dbReference type="PRINTS" id="PR00377">
    <property type="entry name" value="IMPHPHTASES"/>
</dbReference>
<dbReference type="PROSITE" id="PS00629">
    <property type="entry name" value="IMP_1"/>
    <property type="match status" value="1"/>
</dbReference>
<dbReference type="EMBL" id="FXAC01000006">
    <property type="protein sequence ID" value="SMF03285.1"/>
    <property type="molecule type" value="Genomic_DNA"/>
</dbReference>
<name>A0A1X7CUL1_9MICC</name>
<dbReference type="GO" id="GO:0008934">
    <property type="term" value="F:inositol monophosphate 1-phosphatase activity"/>
    <property type="evidence" value="ECO:0007669"/>
    <property type="project" value="TreeGrafter"/>
</dbReference>
<dbReference type="Pfam" id="PF00459">
    <property type="entry name" value="Inositol_P"/>
    <property type="match status" value="1"/>
</dbReference>
<feature type="binding site" evidence="4">
    <location>
        <position position="98"/>
    </location>
    <ligand>
        <name>Mg(2+)</name>
        <dbReference type="ChEBI" id="CHEBI:18420"/>
        <label>1</label>
        <note>catalytic</note>
    </ligand>
</feature>
<evidence type="ECO:0000256" key="3">
    <source>
        <dbReference type="ARBA" id="ARBA00022842"/>
    </source>
</evidence>
<dbReference type="Gene3D" id="3.30.540.10">
    <property type="entry name" value="Fructose-1,6-Bisphosphatase, subunit A, domain 1"/>
    <property type="match status" value="1"/>
</dbReference>
<protein>
    <submittedName>
        <fullName evidence="5">Myo-inositol-1(Or 4)-monophosphatase</fullName>
    </submittedName>
</protein>
<keyword evidence="1 4" id="KW-0479">Metal-binding</keyword>
<evidence type="ECO:0000313" key="5">
    <source>
        <dbReference type="EMBL" id="SMF03285.1"/>
    </source>
</evidence>
<proteinExistence type="predicted"/>
<dbReference type="Proteomes" id="UP000192929">
    <property type="component" value="Unassembled WGS sequence"/>
</dbReference>
<feature type="binding site" evidence="4">
    <location>
        <position position="80"/>
    </location>
    <ligand>
        <name>Mg(2+)</name>
        <dbReference type="ChEBI" id="CHEBI:18420"/>
        <label>1</label>
        <note>catalytic</note>
    </ligand>
</feature>
<evidence type="ECO:0000256" key="2">
    <source>
        <dbReference type="ARBA" id="ARBA00022801"/>
    </source>
</evidence>
<accession>A0A1X7CUL1</accession>
<keyword evidence="6" id="KW-1185">Reference proteome</keyword>
<dbReference type="InterPro" id="IPR020583">
    <property type="entry name" value="Inositol_monoP_metal-BS"/>
</dbReference>
<dbReference type="PANTHER" id="PTHR20854:SF4">
    <property type="entry name" value="INOSITOL-1-MONOPHOSPHATASE-RELATED"/>
    <property type="match status" value="1"/>
</dbReference>
<dbReference type="AlphaFoldDB" id="A0A1X7CUL1"/>
<dbReference type="RefSeq" id="WP_085106625.1">
    <property type="nucleotide sequence ID" value="NZ_FXAC01000006.1"/>
</dbReference>
<sequence length="285" mass="30527">MADALEGLGPGSDELQELLEVALRAAQAGADVLSGRDSAEFHAQTKSSDGDWVTSFDVAAEEAVSAVLRRERPRDAITGEESGTYVPEHRSPVRWSVDPLDGTTNFIRDIVYYATSVAACDEHGNWLVGVVNAPALGRIYYGVAGLGAWVRRDGRDTRLTGPVPARRGALYGTGFSYDPAVRRKQFGSFLDTMENFSDMRRLGAASLDLCMVADGTLDGYSERGLHEHDWAAGALIAHEAGAVVQRPDLPVPPALSGQEHSADSAIANAYEKARVTSVVAAWAPR</sequence>
<organism evidence="5 6">
    <name type="scientific">Kocuria marina subsp. indica</name>
    <dbReference type="NCBI Taxonomy" id="1049583"/>
    <lineage>
        <taxon>Bacteria</taxon>
        <taxon>Bacillati</taxon>
        <taxon>Actinomycetota</taxon>
        <taxon>Actinomycetes</taxon>
        <taxon>Micrococcales</taxon>
        <taxon>Micrococcaceae</taxon>
        <taxon>Kocuria</taxon>
    </lineage>
</organism>
<dbReference type="GO" id="GO:0006020">
    <property type="term" value="P:inositol metabolic process"/>
    <property type="evidence" value="ECO:0007669"/>
    <property type="project" value="TreeGrafter"/>
</dbReference>
<dbReference type="GO" id="GO:0007165">
    <property type="term" value="P:signal transduction"/>
    <property type="evidence" value="ECO:0007669"/>
    <property type="project" value="TreeGrafter"/>
</dbReference>
<feature type="binding site" evidence="4">
    <location>
        <position position="100"/>
    </location>
    <ligand>
        <name>Mg(2+)</name>
        <dbReference type="ChEBI" id="CHEBI:18420"/>
        <label>1</label>
        <note>catalytic</note>
    </ligand>
</feature>
<dbReference type="InterPro" id="IPR000760">
    <property type="entry name" value="Inositol_monophosphatase-like"/>
</dbReference>
<reference evidence="6" key="1">
    <citation type="submission" date="2017-04" db="EMBL/GenBank/DDBJ databases">
        <authorList>
            <person name="Varghese N."/>
            <person name="Submissions S."/>
        </authorList>
    </citation>
    <scope>NUCLEOTIDE SEQUENCE [LARGE SCALE GENOMIC DNA]</scope>
    <source>
        <strain evidence="6">NIO-1021</strain>
    </source>
</reference>
<feature type="binding site" evidence="4">
    <location>
        <position position="101"/>
    </location>
    <ligand>
        <name>Mg(2+)</name>
        <dbReference type="ChEBI" id="CHEBI:18420"/>
        <label>1</label>
        <note>catalytic</note>
    </ligand>
</feature>
<feature type="binding site" evidence="4">
    <location>
        <position position="229"/>
    </location>
    <ligand>
        <name>Mg(2+)</name>
        <dbReference type="ChEBI" id="CHEBI:18420"/>
        <label>1</label>
        <note>catalytic</note>
    </ligand>
</feature>
<comment type="cofactor">
    <cofactor evidence="4">
        <name>Mg(2+)</name>
        <dbReference type="ChEBI" id="CHEBI:18420"/>
    </cofactor>
</comment>
<dbReference type="GO" id="GO:0046872">
    <property type="term" value="F:metal ion binding"/>
    <property type="evidence" value="ECO:0007669"/>
    <property type="project" value="UniProtKB-KW"/>
</dbReference>
<keyword evidence="2" id="KW-0378">Hydrolase</keyword>
<keyword evidence="3 4" id="KW-0460">Magnesium</keyword>
<dbReference type="Gene3D" id="3.40.190.80">
    <property type="match status" value="1"/>
</dbReference>
<dbReference type="SUPFAM" id="SSF56655">
    <property type="entry name" value="Carbohydrate phosphatase"/>
    <property type="match status" value="1"/>
</dbReference>
<dbReference type="PANTHER" id="PTHR20854">
    <property type="entry name" value="INOSITOL MONOPHOSPHATASE"/>
    <property type="match status" value="1"/>
</dbReference>
<evidence type="ECO:0000256" key="4">
    <source>
        <dbReference type="PIRSR" id="PIRSR600760-2"/>
    </source>
</evidence>